<organism evidence="1 2">
    <name type="scientific">Paenibacillus ginsengarvi</name>
    <dbReference type="NCBI Taxonomy" id="400777"/>
    <lineage>
        <taxon>Bacteria</taxon>
        <taxon>Bacillati</taxon>
        <taxon>Bacillota</taxon>
        <taxon>Bacilli</taxon>
        <taxon>Bacillales</taxon>
        <taxon>Paenibacillaceae</taxon>
        <taxon>Paenibacillus</taxon>
    </lineage>
</organism>
<accession>A0A3B0CFY8</accession>
<dbReference type="AlphaFoldDB" id="A0A3B0CFY8"/>
<evidence type="ECO:0000313" key="1">
    <source>
        <dbReference type="EMBL" id="RKN82026.1"/>
    </source>
</evidence>
<reference evidence="1 2" key="1">
    <citation type="journal article" date="2007" name="Int. J. Syst. Evol. Microbiol.">
        <title>Paenibacillus ginsengarvi sp. nov., isolated from soil from ginseng cultivation.</title>
        <authorList>
            <person name="Yoon M.H."/>
            <person name="Ten L.N."/>
            <person name="Im W.T."/>
        </authorList>
    </citation>
    <scope>NUCLEOTIDE SEQUENCE [LARGE SCALE GENOMIC DNA]</scope>
    <source>
        <strain evidence="1 2">KCTC 13059</strain>
    </source>
</reference>
<gene>
    <name evidence="1" type="ORF">D7M11_18810</name>
</gene>
<dbReference type="EMBL" id="RBAH01000013">
    <property type="protein sequence ID" value="RKN82026.1"/>
    <property type="molecule type" value="Genomic_DNA"/>
</dbReference>
<name>A0A3B0CFY8_9BACL</name>
<comment type="caution">
    <text evidence="1">The sequence shown here is derived from an EMBL/GenBank/DDBJ whole genome shotgun (WGS) entry which is preliminary data.</text>
</comment>
<evidence type="ECO:0000313" key="2">
    <source>
        <dbReference type="Proteomes" id="UP000282311"/>
    </source>
</evidence>
<protein>
    <submittedName>
        <fullName evidence="1">Uncharacterized protein</fullName>
    </submittedName>
</protein>
<keyword evidence="2" id="KW-1185">Reference proteome</keyword>
<dbReference type="Proteomes" id="UP000282311">
    <property type="component" value="Unassembled WGS sequence"/>
</dbReference>
<proteinExistence type="predicted"/>
<sequence length="121" mass="13570">MTPNKNEGTFAELSAKVPFFDAGWQKASPVFDGAVQFRECFAVVDGSVLLNTFGHIFWPKSPVVKLRKIPYDRANRIRSFQPVSAEGWPYDAAATGVQARCKFRRRVFGPLTKGGTRRCRS</sequence>